<gene>
    <name evidence="1" type="ORF">CRP01_34445</name>
</gene>
<dbReference type="EMBL" id="PDUD01000046">
    <property type="protein sequence ID" value="PHN02008.1"/>
    <property type="molecule type" value="Genomic_DNA"/>
</dbReference>
<dbReference type="OrthoDB" id="677487at2"/>
<dbReference type="AlphaFoldDB" id="A0A2D0N0V5"/>
<comment type="caution">
    <text evidence="1">The sequence shown here is derived from an EMBL/GenBank/DDBJ whole genome shotgun (WGS) entry which is preliminary data.</text>
</comment>
<keyword evidence="2" id="KW-1185">Reference proteome</keyword>
<sequence>MNKKFGYRATWEPSRPMIVGRYGKIRRGVFDVHGSLEDFDIRLEISEKRTSNDLEYVSEGSTQISTKLGGSAGEAFDALTDAEAGIAVDFSGENAIVFKANGITHHIVTNKGEIERRVMELFQQGRWQKDYVIVSEVLAADAATILITNSKDAKIELKAKSDVKAGELDIANAGLNLEVVRNRGVGMKLIAQSGITPLYKLVKLKSKLFGGMGLDTKTIDLGNGNGNSIEWAEVPYEEEELVTD</sequence>
<organism evidence="1 2">
    <name type="scientific">Flavilitoribacter nigricans (strain ATCC 23147 / DSM 23189 / NBRC 102662 / NCIMB 1420 / SS-2)</name>
    <name type="common">Lewinella nigricans</name>
    <dbReference type="NCBI Taxonomy" id="1122177"/>
    <lineage>
        <taxon>Bacteria</taxon>
        <taxon>Pseudomonadati</taxon>
        <taxon>Bacteroidota</taxon>
        <taxon>Saprospiria</taxon>
        <taxon>Saprospirales</taxon>
        <taxon>Lewinellaceae</taxon>
        <taxon>Flavilitoribacter</taxon>
    </lineage>
</organism>
<protein>
    <submittedName>
        <fullName evidence="1">Uncharacterized protein</fullName>
    </submittedName>
</protein>
<proteinExistence type="predicted"/>
<evidence type="ECO:0000313" key="2">
    <source>
        <dbReference type="Proteomes" id="UP000223913"/>
    </source>
</evidence>
<reference evidence="1 2" key="1">
    <citation type="submission" date="2017-10" db="EMBL/GenBank/DDBJ databases">
        <title>The draft genome sequence of Lewinella nigricans NBRC 102662.</title>
        <authorList>
            <person name="Wang K."/>
        </authorList>
    </citation>
    <scope>NUCLEOTIDE SEQUENCE [LARGE SCALE GENOMIC DNA]</scope>
    <source>
        <strain evidence="1 2">NBRC 102662</strain>
    </source>
</reference>
<accession>A0A2D0N0V5</accession>
<dbReference type="Proteomes" id="UP000223913">
    <property type="component" value="Unassembled WGS sequence"/>
</dbReference>
<evidence type="ECO:0000313" key="1">
    <source>
        <dbReference type="EMBL" id="PHN02008.1"/>
    </source>
</evidence>
<name>A0A2D0N0V5_FLAN2</name>